<evidence type="ECO:0008006" key="5">
    <source>
        <dbReference type="Google" id="ProtNLM"/>
    </source>
</evidence>
<organism evidence="3 4">
    <name type="scientific">Pristionchus entomophagus</name>
    <dbReference type="NCBI Taxonomy" id="358040"/>
    <lineage>
        <taxon>Eukaryota</taxon>
        <taxon>Metazoa</taxon>
        <taxon>Ecdysozoa</taxon>
        <taxon>Nematoda</taxon>
        <taxon>Chromadorea</taxon>
        <taxon>Rhabditida</taxon>
        <taxon>Rhabditina</taxon>
        <taxon>Diplogasteromorpha</taxon>
        <taxon>Diplogasteroidea</taxon>
        <taxon>Neodiplogasteridae</taxon>
        <taxon>Pristionchus</taxon>
    </lineage>
</organism>
<reference evidence="3" key="1">
    <citation type="submission" date="2023-10" db="EMBL/GenBank/DDBJ databases">
        <title>Genome assembly of Pristionchus species.</title>
        <authorList>
            <person name="Yoshida K."/>
            <person name="Sommer R.J."/>
        </authorList>
    </citation>
    <scope>NUCLEOTIDE SEQUENCE</scope>
    <source>
        <strain evidence="3">RS0144</strain>
    </source>
</reference>
<evidence type="ECO:0000256" key="2">
    <source>
        <dbReference type="ARBA" id="ARBA00022741"/>
    </source>
</evidence>
<dbReference type="PROSITE" id="PS51419">
    <property type="entry name" value="RAB"/>
    <property type="match status" value="1"/>
</dbReference>
<dbReference type="InterPro" id="IPR001806">
    <property type="entry name" value="Small_GTPase"/>
</dbReference>
<feature type="non-terminal residue" evidence="3">
    <location>
        <position position="196"/>
    </location>
</feature>
<dbReference type="InterPro" id="IPR027417">
    <property type="entry name" value="P-loop_NTPase"/>
</dbReference>
<dbReference type="PROSITE" id="PS51421">
    <property type="entry name" value="RAS"/>
    <property type="match status" value="1"/>
</dbReference>
<evidence type="ECO:0000313" key="3">
    <source>
        <dbReference type="EMBL" id="GMT00439.1"/>
    </source>
</evidence>
<evidence type="ECO:0000313" key="4">
    <source>
        <dbReference type="Proteomes" id="UP001432027"/>
    </source>
</evidence>
<dbReference type="PROSITE" id="PS51420">
    <property type="entry name" value="RHO"/>
    <property type="match status" value="1"/>
</dbReference>
<protein>
    <recommendedName>
        <fullName evidence="5">ADP ribosylation factor</fullName>
    </recommendedName>
</protein>
<dbReference type="SMART" id="SM00176">
    <property type="entry name" value="RAN"/>
    <property type="match status" value="1"/>
</dbReference>
<dbReference type="GO" id="GO:0003924">
    <property type="term" value="F:GTPase activity"/>
    <property type="evidence" value="ECO:0007669"/>
    <property type="project" value="InterPro"/>
</dbReference>
<dbReference type="SUPFAM" id="SSF52540">
    <property type="entry name" value="P-loop containing nucleoside triphosphate hydrolases"/>
    <property type="match status" value="1"/>
</dbReference>
<dbReference type="FunFam" id="3.40.50.300:FF:001462">
    <property type="entry name" value="Small GTP-binding protein, putative"/>
    <property type="match status" value="1"/>
</dbReference>
<dbReference type="EMBL" id="BTSX01000005">
    <property type="protein sequence ID" value="GMT00439.1"/>
    <property type="molecule type" value="Genomic_DNA"/>
</dbReference>
<comment type="caution">
    <text evidence="3">The sequence shown here is derived from an EMBL/GenBank/DDBJ whole genome shotgun (WGS) entry which is preliminary data.</text>
</comment>
<sequence>MRRQPDHKAKVVFMGNSGVGKTSIILRHNGSDFTTDVTPTLGANFVHSQIISQTWQKRVEMQIWDTAGSEKFACMMPMYLRRSSGAFIVFDVADRESFQDLSKWYGELERACNISELSVVLVGNKIDLEEKRTVDEKEARDFAEGKSMTYVETSALRDSGIGEMMRTMANELVDRFETRHLTSQSKVEDTVFMSSP</sequence>
<dbReference type="PANTHER" id="PTHR47978">
    <property type="match status" value="1"/>
</dbReference>
<dbReference type="Proteomes" id="UP001432027">
    <property type="component" value="Unassembled WGS sequence"/>
</dbReference>
<dbReference type="GO" id="GO:0005525">
    <property type="term" value="F:GTP binding"/>
    <property type="evidence" value="ECO:0007669"/>
    <property type="project" value="InterPro"/>
</dbReference>
<keyword evidence="4" id="KW-1185">Reference proteome</keyword>
<dbReference type="Pfam" id="PF00071">
    <property type="entry name" value="Ras"/>
    <property type="match status" value="1"/>
</dbReference>
<dbReference type="CDD" id="cd00154">
    <property type="entry name" value="Rab"/>
    <property type="match status" value="1"/>
</dbReference>
<dbReference type="SMART" id="SM00173">
    <property type="entry name" value="RAS"/>
    <property type="match status" value="1"/>
</dbReference>
<dbReference type="SMART" id="SM00175">
    <property type="entry name" value="RAB"/>
    <property type="match status" value="1"/>
</dbReference>
<comment type="similarity">
    <text evidence="1">Belongs to the small GTPase superfamily. Rab family.</text>
</comment>
<gene>
    <name evidence="3" type="ORF">PENTCL1PPCAC_22613</name>
</gene>
<proteinExistence type="inferred from homology"/>
<name>A0AAV5U0S1_9BILA</name>
<dbReference type="SMART" id="SM00174">
    <property type="entry name" value="RHO"/>
    <property type="match status" value="1"/>
</dbReference>
<accession>A0AAV5U0S1</accession>
<dbReference type="Gene3D" id="3.40.50.300">
    <property type="entry name" value="P-loop containing nucleotide triphosphate hydrolases"/>
    <property type="match status" value="1"/>
</dbReference>
<dbReference type="AlphaFoldDB" id="A0AAV5U0S1"/>
<dbReference type="NCBIfam" id="TIGR00231">
    <property type="entry name" value="small_GTP"/>
    <property type="match status" value="1"/>
</dbReference>
<evidence type="ECO:0000256" key="1">
    <source>
        <dbReference type="ARBA" id="ARBA00006270"/>
    </source>
</evidence>
<dbReference type="InterPro" id="IPR005225">
    <property type="entry name" value="Small_GTP-bd"/>
</dbReference>
<keyword evidence="2" id="KW-0547">Nucleotide-binding</keyword>
<dbReference type="PRINTS" id="PR00449">
    <property type="entry name" value="RASTRNSFRMNG"/>
</dbReference>